<organism evidence="3">
    <name type="scientific">Mimivirus AB-566-O17</name>
    <dbReference type="NCBI Taxonomy" id="1988039"/>
    <lineage>
        <taxon>Viruses</taxon>
        <taxon>Varidnaviria</taxon>
        <taxon>Bamfordvirae</taxon>
        <taxon>Nucleocytoviricota</taxon>
        <taxon>Megaviricetes</taxon>
        <taxon>Imitervirales</taxon>
        <taxon>Mimiviridae</taxon>
        <taxon>Megamimivirinae</taxon>
        <taxon>Mimivirus</taxon>
    </lineage>
</organism>
<dbReference type="Gene3D" id="1.10.287.130">
    <property type="match status" value="1"/>
</dbReference>
<dbReference type="PANTHER" id="PTHR43719">
    <property type="entry name" value="TWO-COMPONENT HISTIDINE KINASE"/>
    <property type="match status" value="1"/>
</dbReference>
<evidence type="ECO:0000313" key="3">
    <source>
        <dbReference type="EMBL" id="ARR74986.1"/>
    </source>
</evidence>
<accession>A0A1X9VNU6</accession>
<dbReference type="PANTHER" id="PTHR43719:SF28">
    <property type="entry name" value="PEROXIDE STRESS-ACTIVATED HISTIDINE KINASE MAK1-RELATED"/>
    <property type="match status" value="1"/>
</dbReference>
<dbReference type="EMBL" id="KY565523">
    <property type="protein sequence ID" value="ARR74986.1"/>
    <property type="molecule type" value="Genomic_DNA"/>
</dbReference>
<protein>
    <submittedName>
        <fullName evidence="3">Putative sensory box histidine kinase/response protein</fullName>
    </submittedName>
</protein>
<dbReference type="InterPro" id="IPR036890">
    <property type="entry name" value="HATPase_C_sf"/>
</dbReference>
<dbReference type="SUPFAM" id="SSF55874">
    <property type="entry name" value="ATPase domain of HSP90 chaperone/DNA topoisomerase II/histidine kinase"/>
    <property type="match status" value="1"/>
</dbReference>
<sequence length="295" mass="34907">MDTIFKTLIDTHTSGILLENSQRIITVCNQSFLDMFDLDLEPRDLQGLDCKHMGQDMENLFLKPTEFTQRITLLLKHKQKTLNDIIYLVNGKIYQRDYIPIITPPDNYQGHYWVYRDITTQTKMYTYLENSAKNNQYIIANLSHEIINPLSCIIELTEIIAHENTNKNITNDIILVQKTAHHILEILQTLIQKKTVQYTLFNIQECITDICNTIKIHAKKKHIQFQYTFDLQFPPLYTSKQIYIHQIISNLLGNAIKYTHTGHIKIHTQTYHKKKQNHNNRHRNRHIQRKSLQNL</sequence>
<dbReference type="InterPro" id="IPR050956">
    <property type="entry name" value="2C_system_His_kinase"/>
</dbReference>
<keyword evidence="3" id="KW-0808">Transferase</keyword>
<name>A0A1X9VNU6_9VIRU</name>
<keyword evidence="3" id="KW-0418">Kinase</keyword>
<feature type="region of interest" description="Disordered" evidence="2">
    <location>
        <begin position="270"/>
        <end position="295"/>
    </location>
</feature>
<dbReference type="SUPFAM" id="SSF47384">
    <property type="entry name" value="Homodimeric domain of signal transducing histidine kinase"/>
    <property type="match status" value="1"/>
</dbReference>
<evidence type="ECO:0000256" key="1">
    <source>
        <dbReference type="ARBA" id="ARBA00022553"/>
    </source>
</evidence>
<feature type="compositionally biased region" description="Basic residues" evidence="2">
    <location>
        <begin position="270"/>
        <end position="289"/>
    </location>
</feature>
<gene>
    <name evidence="3" type="ORF">SAGO17_0067</name>
</gene>
<dbReference type="GO" id="GO:0000155">
    <property type="term" value="F:phosphorelay sensor kinase activity"/>
    <property type="evidence" value="ECO:0007669"/>
    <property type="project" value="InterPro"/>
</dbReference>
<dbReference type="SUPFAM" id="SSF55785">
    <property type="entry name" value="PYP-like sensor domain (PAS domain)"/>
    <property type="match status" value="1"/>
</dbReference>
<evidence type="ECO:0000256" key="2">
    <source>
        <dbReference type="SAM" id="MobiDB-lite"/>
    </source>
</evidence>
<dbReference type="Gene3D" id="3.30.450.20">
    <property type="entry name" value="PAS domain"/>
    <property type="match status" value="1"/>
</dbReference>
<dbReference type="InterPro" id="IPR036097">
    <property type="entry name" value="HisK_dim/P_sf"/>
</dbReference>
<keyword evidence="1" id="KW-0597">Phosphoprotein</keyword>
<reference evidence="3" key="1">
    <citation type="journal article" date="2017" name="ISME J.">
        <title>Genomic exploration of individual giant ocean viruses.</title>
        <authorList>
            <person name="Wilson W.H."/>
            <person name="Gilg I.C."/>
            <person name="Moniruzzaman M."/>
            <person name="Field E.K."/>
            <person name="Koren S."/>
            <person name="LeCleir G.R."/>
            <person name="Martinez Martinez J."/>
            <person name="Poulton N.J."/>
            <person name="Swan B.K."/>
            <person name="Stepanauskas R."/>
            <person name="Wilhelm S.W."/>
        </authorList>
    </citation>
    <scope>NUCLEOTIDE SEQUENCE</scope>
</reference>
<dbReference type="Gene3D" id="3.30.565.10">
    <property type="entry name" value="Histidine kinase-like ATPase, C-terminal domain"/>
    <property type="match status" value="1"/>
</dbReference>
<dbReference type="InterPro" id="IPR035965">
    <property type="entry name" value="PAS-like_dom_sf"/>
</dbReference>
<proteinExistence type="predicted"/>